<evidence type="ECO:0000256" key="1">
    <source>
        <dbReference type="ARBA" id="ARBA00004370"/>
    </source>
</evidence>
<evidence type="ECO:0000313" key="9">
    <source>
        <dbReference type="EMBL" id="KAF2252386.1"/>
    </source>
</evidence>
<evidence type="ECO:0000256" key="7">
    <source>
        <dbReference type="ARBA" id="ARBA00023180"/>
    </source>
</evidence>
<protein>
    <submittedName>
        <fullName evidence="9">Glycosyltransferase family 2 protein</fullName>
    </submittedName>
</protein>
<proteinExistence type="predicted"/>
<keyword evidence="5 8" id="KW-1133">Transmembrane helix</keyword>
<evidence type="ECO:0000256" key="6">
    <source>
        <dbReference type="ARBA" id="ARBA00023136"/>
    </source>
</evidence>
<organism evidence="9 10">
    <name type="scientific">Trematosphaeria pertusa</name>
    <dbReference type="NCBI Taxonomy" id="390896"/>
    <lineage>
        <taxon>Eukaryota</taxon>
        <taxon>Fungi</taxon>
        <taxon>Dikarya</taxon>
        <taxon>Ascomycota</taxon>
        <taxon>Pezizomycotina</taxon>
        <taxon>Dothideomycetes</taxon>
        <taxon>Pleosporomycetidae</taxon>
        <taxon>Pleosporales</taxon>
        <taxon>Massarineae</taxon>
        <taxon>Trematosphaeriaceae</taxon>
        <taxon>Trematosphaeria</taxon>
    </lineage>
</organism>
<evidence type="ECO:0000256" key="5">
    <source>
        <dbReference type="ARBA" id="ARBA00022989"/>
    </source>
</evidence>
<evidence type="ECO:0000256" key="8">
    <source>
        <dbReference type="SAM" id="Phobius"/>
    </source>
</evidence>
<dbReference type="InterPro" id="IPR052427">
    <property type="entry name" value="Glycosyltrans_GT2/GT47"/>
</dbReference>
<dbReference type="InterPro" id="IPR029044">
    <property type="entry name" value="Nucleotide-diphossugar_trans"/>
</dbReference>
<reference evidence="9" key="1">
    <citation type="journal article" date="2020" name="Stud. Mycol.">
        <title>101 Dothideomycetes genomes: a test case for predicting lifestyles and emergence of pathogens.</title>
        <authorList>
            <person name="Haridas S."/>
            <person name="Albert R."/>
            <person name="Binder M."/>
            <person name="Bloem J."/>
            <person name="Labutti K."/>
            <person name="Salamov A."/>
            <person name="Andreopoulos B."/>
            <person name="Baker S."/>
            <person name="Barry K."/>
            <person name="Bills G."/>
            <person name="Bluhm B."/>
            <person name="Cannon C."/>
            <person name="Castanera R."/>
            <person name="Culley D."/>
            <person name="Daum C."/>
            <person name="Ezra D."/>
            <person name="Gonzalez J."/>
            <person name="Henrissat B."/>
            <person name="Kuo A."/>
            <person name="Liang C."/>
            <person name="Lipzen A."/>
            <person name="Lutzoni F."/>
            <person name="Magnuson J."/>
            <person name="Mondo S."/>
            <person name="Nolan M."/>
            <person name="Ohm R."/>
            <person name="Pangilinan J."/>
            <person name="Park H.-J."/>
            <person name="Ramirez L."/>
            <person name="Alfaro M."/>
            <person name="Sun H."/>
            <person name="Tritt A."/>
            <person name="Yoshinaga Y."/>
            <person name="Zwiers L.-H."/>
            <person name="Turgeon B."/>
            <person name="Goodwin S."/>
            <person name="Spatafora J."/>
            <person name="Crous P."/>
            <person name="Grigoriev I."/>
        </authorList>
    </citation>
    <scope>NUCLEOTIDE SEQUENCE</scope>
    <source>
        <strain evidence="9">CBS 122368</strain>
    </source>
</reference>
<evidence type="ECO:0000256" key="3">
    <source>
        <dbReference type="ARBA" id="ARBA00022679"/>
    </source>
</evidence>
<dbReference type="AlphaFoldDB" id="A0A6A6IPQ4"/>
<sequence>LDDSIIYCRAVPHASIREQIIEGLRNTKTDLLVITDDRTYPGPMLVNQLATFLSDPAIGGVTVPREITPAPGKRLSGWEAFGALNQVRRRILHSALAYYHDGQVLNLAGGLTGARTSILQSDAYYNELRTETWLGRYKLVTGEDNTCTRFMVQRGWKTGFLNGDEARVFAGVSPDSKYLKQVKRWSRDTARSYLKDVHFALKSGVRRAYVYAFLNIVANYASDAAVLFELGYLLVYTVHSVAYSKSEGCTSSLVLEHLAIASALTVLEHMPYFTRPAHSIHIPGAILYMYIHALIVLYSCLTLHKV</sequence>
<keyword evidence="7" id="KW-0325">Glycoprotein</keyword>
<feature type="transmembrane region" description="Helical" evidence="8">
    <location>
        <begin position="208"/>
        <end position="234"/>
    </location>
</feature>
<name>A0A6A6IPQ4_9PLEO</name>
<dbReference type="Pfam" id="PF13641">
    <property type="entry name" value="Glyco_tranf_2_3"/>
    <property type="match status" value="1"/>
</dbReference>
<dbReference type="GO" id="GO:0016020">
    <property type="term" value="C:membrane"/>
    <property type="evidence" value="ECO:0007669"/>
    <property type="project" value="UniProtKB-SubCell"/>
</dbReference>
<keyword evidence="4 8" id="KW-0812">Transmembrane</keyword>
<dbReference type="OrthoDB" id="2849215at2759"/>
<evidence type="ECO:0000256" key="4">
    <source>
        <dbReference type="ARBA" id="ARBA00022692"/>
    </source>
</evidence>
<evidence type="ECO:0000256" key="2">
    <source>
        <dbReference type="ARBA" id="ARBA00022676"/>
    </source>
</evidence>
<dbReference type="PANTHER" id="PTHR47844:SF1">
    <property type="entry name" value="EXOSTOSIN-LIKE 2"/>
    <property type="match status" value="1"/>
</dbReference>
<dbReference type="PANTHER" id="PTHR47844">
    <property type="entry name" value="SYNTHASE CPS1, PUTATIVE (AFU_ORTHOLOGUE AFUA_7G02500)-RELATED"/>
    <property type="match status" value="1"/>
</dbReference>
<dbReference type="EMBL" id="ML987192">
    <property type="protein sequence ID" value="KAF2252386.1"/>
    <property type="molecule type" value="Genomic_DNA"/>
</dbReference>
<accession>A0A6A6IPQ4</accession>
<keyword evidence="10" id="KW-1185">Reference proteome</keyword>
<keyword evidence="3 9" id="KW-0808">Transferase</keyword>
<dbReference type="GeneID" id="54575909"/>
<feature type="transmembrane region" description="Helical" evidence="8">
    <location>
        <begin position="285"/>
        <end position="304"/>
    </location>
</feature>
<keyword evidence="2" id="KW-0328">Glycosyltransferase</keyword>
<comment type="subcellular location">
    <subcellularLocation>
        <location evidence="1">Membrane</location>
    </subcellularLocation>
</comment>
<feature type="non-terminal residue" evidence="9">
    <location>
        <position position="1"/>
    </location>
</feature>
<dbReference type="RefSeq" id="XP_033687390.1">
    <property type="nucleotide sequence ID" value="XM_033822579.1"/>
</dbReference>
<keyword evidence="6 8" id="KW-0472">Membrane</keyword>
<evidence type="ECO:0000313" key="10">
    <source>
        <dbReference type="Proteomes" id="UP000800094"/>
    </source>
</evidence>
<dbReference type="Proteomes" id="UP000800094">
    <property type="component" value="Unassembled WGS sequence"/>
</dbReference>
<gene>
    <name evidence="9" type="ORF">BU26DRAFT_381253</name>
</gene>
<dbReference type="GO" id="GO:0016757">
    <property type="term" value="F:glycosyltransferase activity"/>
    <property type="evidence" value="ECO:0007669"/>
    <property type="project" value="UniProtKB-KW"/>
</dbReference>
<feature type="non-terminal residue" evidence="9">
    <location>
        <position position="306"/>
    </location>
</feature>
<dbReference type="SUPFAM" id="SSF53448">
    <property type="entry name" value="Nucleotide-diphospho-sugar transferases"/>
    <property type="match status" value="1"/>
</dbReference>